<keyword evidence="2" id="KW-0805">Transcription regulation</keyword>
<keyword evidence="7" id="KW-1185">Reference proteome</keyword>
<keyword evidence="3" id="KW-0238">DNA-binding</keyword>
<evidence type="ECO:0000256" key="3">
    <source>
        <dbReference type="ARBA" id="ARBA00023125"/>
    </source>
</evidence>
<dbReference type="GO" id="GO:0043565">
    <property type="term" value="F:sequence-specific DNA binding"/>
    <property type="evidence" value="ECO:0007669"/>
    <property type="project" value="TreeGrafter"/>
</dbReference>
<accession>K2IZ04</accession>
<organism evidence="6 7">
    <name type="scientific">Gallaecimonas xiamenensis 3-C-1</name>
    <dbReference type="NCBI Taxonomy" id="745411"/>
    <lineage>
        <taxon>Bacteria</taxon>
        <taxon>Pseudomonadati</taxon>
        <taxon>Pseudomonadota</taxon>
        <taxon>Gammaproteobacteria</taxon>
        <taxon>Enterobacterales</taxon>
        <taxon>Gallaecimonadaceae</taxon>
        <taxon>Gallaecimonas</taxon>
    </lineage>
</organism>
<dbReference type="InterPro" id="IPR005119">
    <property type="entry name" value="LysR_subst-bd"/>
</dbReference>
<dbReference type="AlphaFoldDB" id="K2IZ04"/>
<reference evidence="6 7" key="1">
    <citation type="journal article" date="2012" name="J. Bacteriol.">
        <title>Genome Sequence of Gallaecimonas xiamenensis Type Strain 3-C-1.</title>
        <authorList>
            <person name="Lai Q."/>
            <person name="Wang L."/>
            <person name="Wang W."/>
            <person name="Shao Z."/>
        </authorList>
    </citation>
    <scope>NUCLEOTIDE SEQUENCE [LARGE SCALE GENOMIC DNA]</scope>
    <source>
        <strain evidence="6 7">3-C-1</strain>
    </source>
</reference>
<proteinExistence type="inferred from homology"/>
<dbReference type="SUPFAM" id="SSF46785">
    <property type="entry name" value="Winged helix' DNA-binding domain"/>
    <property type="match status" value="1"/>
</dbReference>
<dbReference type="FunFam" id="1.10.10.10:FF:000001">
    <property type="entry name" value="LysR family transcriptional regulator"/>
    <property type="match status" value="1"/>
</dbReference>
<dbReference type="Gene3D" id="3.40.190.290">
    <property type="match status" value="1"/>
</dbReference>
<name>K2IZ04_9GAMM</name>
<keyword evidence="4" id="KW-0804">Transcription</keyword>
<dbReference type="eggNOG" id="COG0583">
    <property type="taxonomic scope" value="Bacteria"/>
</dbReference>
<protein>
    <submittedName>
        <fullName evidence="6">LysR family transcriptional regulator</fullName>
    </submittedName>
</protein>
<dbReference type="GO" id="GO:0006351">
    <property type="term" value="P:DNA-templated transcription"/>
    <property type="evidence" value="ECO:0007669"/>
    <property type="project" value="TreeGrafter"/>
</dbReference>
<dbReference type="InterPro" id="IPR036388">
    <property type="entry name" value="WH-like_DNA-bd_sf"/>
</dbReference>
<feature type="domain" description="HTH lysR-type" evidence="5">
    <location>
        <begin position="1"/>
        <end position="53"/>
    </location>
</feature>
<dbReference type="Gene3D" id="1.10.10.10">
    <property type="entry name" value="Winged helix-like DNA-binding domain superfamily/Winged helix DNA-binding domain"/>
    <property type="match status" value="1"/>
</dbReference>
<dbReference type="PROSITE" id="PS50931">
    <property type="entry name" value="HTH_LYSR"/>
    <property type="match status" value="1"/>
</dbReference>
<evidence type="ECO:0000256" key="2">
    <source>
        <dbReference type="ARBA" id="ARBA00023015"/>
    </source>
</evidence>
<evidence type="ECO:0000313" key="7">
    <source>
        <dbReference type="Proteomes" id="UP000006755"/>
    </source>
</evidence>
<dbReference type="STRING" id="745411.B3C1_06388"/>
<dbReference type="InterPro" id="IPR058163">
    <property type="entry name" value="LysR-type_TF_proteobact-type"/>
</dbReference>
<dbReference type="Pfam" id="PF00126">
    <property type="entry name" value="HTH_1"/>
    <property type="match status" value="1"/>
</dbReference>
<dbReference type="SUPFAM" id="SSF53850">
    <property type="entry name" value="Periplasmic binding protein-like II"/>
    <property type="match status" value="1"/>
</dbReference>
<dbReference type="PANTHER" id="PTHR30537">
    <property type="entry name" value="HTH-TYPE TRANSCRIPTIONAL REGULATOR"/>
    <property type="match status" value="1"/>
</dbReference>
<gene>
    <name evidence="6" type="ORF">B3C1_06388</name>
</gene>
<dbReference type="PATRIC" id="fig|745411.4.peg.1268"/>
<dbReference type="Proteomes" id="UP000006755">
    <property type="component" value="Unassembled WGS sequence"/>
</dbReference>
<dbReference type="InterPro" id="IPR000847">
    <property type="entry name" value="LysR_HTH_N"/>
</dbReference>
<evidence type="ECO:0000259" key="5">
    <source>
        <dbReference type="PROSITE" id="PS50931"/>
    </source>
</evidence>
<evidence type="ECO:0000256" key="4">
    <source>
        <dbReference type="ARBA" id="ARBA00023163"/>
    </source>
</evidence>
<comment type="caution">
    <text evidence="6">The sequence shown here is derived from an EMBL/GenBank/DDBJ whole genome shotgun (WGS) entry which is preliminary data.</text>
</comment>
<dbReference type="GO" id="GO:0003700">
    <property type="term" value="F:DNA-binding transcription factor activity"/>
    <property type="evidence" value="ECO:0007669"/>
    <property type="project" value="InterPro"/>
</dbReference>
<dbReference type="InterPro" id="IPR036390">
    <property type="entry name" value="WH_DNA-bd_sf"/>
</dbReference>
<dbReference type="PANTHER" id="PTHR30537:SF10">
    <property type="entry name" value="TRANSCRIPTIONAL REGULATOR-RELATED"/>
    <property type="match status" value="1"/>
</dbReference>
<evidence type="ECO:0000256" key="1">
    <source>
        <dbReference type="ARBA" id="ARBA00009437"/>
    </source>
</evidence>
<comment type="similarity">
    <text evidence="1">Belongs to the LysR transcriptional regulatory family.</text>
</comment>
<dbReference type="EMBL" id="AMRI01000007">
    <property type="protein sequence ID" value="EKE75686.1"/>
    <property type="molecule type" value="Genomic_DNA"/>
</dbReference>
<dbReference type="Pfam" id="PF03466">
    <property type="entry name" value="LysR_substrate"/>
    <property type="match status" value="1"/>
</dbReference>
<sequence length="287" mass="31837">MEALVAVVEQQSLSGAARALGVSVAYISRQLKGLEKRLGSQLIKRTTRQLMVTDSGELYYRHARALLDGLEQAEDAVSTLEGRLQGRLRITASTAFGERYVAPAVMRFLTLYPELKIDLILSNANLDLVADGIDLAIRLGNLEDSSHIAHKLAPRRLYICASPGYLSKAGVPDSLDDLKQHSCLLGTLGHWQGRRGPIHLDARLKMNSGELLLHAALDGLGLVQLPDYYVMDHFKAGTLVEVLPHMRPKDSAVWALHQARLEQTPRVARFVEYLSAYLKDKLPKSRR</sequence>
<evidence type="ECO:0000313" key="6">
    <source>
        <dbReference type="EMBL" id="EKE75686.1"/>
    </source>
</evidence>